<evidence type="ECO:0000256" key="4">
    <source>
        <dbReference type="ARBA" id="ARBA00023157"/>
    </source>
</evidence>
<dbReference type="FunFam" id="2.10.25.10:FF:000421">
    <property type="entry name" value="Teratocarcinoma-derived growth factor"/>
    <property type="match status" value="1"/>
</dbReference>
<name>A0A8D0QQB7_PIG</name>
<keyword evidence="2 6" id="KW-0245">EGF-like domain</keyword>
<dbReference type="PROSITE" id="PS00022">
    <property type="entry name" value="EGF_1"/>
    <property type="match status" value="1"/>
</dbReference>
<dbReference type="Ensembl" id="ENSSSCT00025007775.1">
    <property type="protein sequence ID" value="ENSSSCP00025003134.1"/>
    <property type="gene ID" value="ENSSSCG00025005827.1"/>
</dbReference>
<comment type="caution">
    <text evidence="6">Lacks conserved residue(s) required for the propagation of feature annotation.</text>
</comment>
<dbReference type="Proteomes" id="UP000694727">
    <property type="component" value="Unplaced"/>
</dbReference>
<keyword evidence="5" id="KW-0325">Glycoprotein</keyword>
<keyword evidence="3 7" id="KW-0732">Signal</keyword>
<evidence type="ECO:0000256" key="7">
    <source>
        <dbReference type="SAM" id="SignalP"/>
    </source>
</evidence>
<organism evidence="9 10">
    <name type="scientific">Sus scrofa</name>
    <name type="common">Pig</name>
    <dbReference type="NCBI Taxonomy" id="9823"/>
    <lineage>
        <taxon>Eukaryota</taxon>
        <taxon>Metazoa</taxon>
        <taxon>Chordata</taxon>
        <taxon>Craniata</taxon>
        <taxon>Vertebrata</taxon>
        <taxon>Euteleostomi</taxon>
        <taxon>Mammalia</taxon>
        <taxon>Eutheria</taxon>
        <taxon>Laurasiatheria</taxon>
        <taxon>Artiodactyla</taxon>
        <taxon>Suina</taxon>
        <taxon>Suidae</taxon>
        <taxon>Sus</taxon>
    </lineage>
</organism>
<dbReference type="PANTHER" id="PTHR14949:SF25">
    <property type="entry name" value="CRYPTIC FAMILY PROTEIN 1B-RELATED"/>
    <property type="match status" value="1"/>
</dbReference>
<keyword evidence="4 6" id="KW-1015">Disulfide bond</keyword>
<dbReference type="Pfam" id="PF09443">
    <property type="entry name" value="CFC"/>
    <property type="match status" value="1"/>
</dbReference>
<accession>A0A8D0QQB7</accession>
<evidence type="ECO:0000313" key="9">
    <source>
        <dbReference type="Ensembl" id="ENSSSCP00025003134.1"/>
    </source>
</evidence>
<feature type="domain" description="EGF-like" evidence="8">
    <location>
        <begin position="85"/>
        <end position="114"/>
    </location>
</feature>
<evidence type="ECO:0000256" key="1">
    <source>
        <dbReference type="ARBA" id="ARBA00007384"/>
    </source>
</evidence>
<sequence length="221" mass="25152">TIFFKYSRLLFMISLALQIIDLGNSYQREKYQDSREEINNATAQLQQKTLNWTLNNFREEHDRTQGWRPQGSFPYSWAFQERAPPRPRCCKNGGTCVLGSFCVCPAHFTGRYCEHDLRHSECGAVMHGAWTFRGCRLCRCVFATLHCLPRQTTGRCDLKDFLASHSSGPSTRCTWSVLLFLPCVLLKSILSEGAPDFSKWVREAALCGEPGFVLPLALSML</sequence>
<evidence type="ECO:0000256" key="3">
    <source>
        <dbReference type="ARBA" id="ARBA00022729"/>
    </source>
</evidence>
<dbReference type="PANTHER" id="PTHR14949">
    <property type="entry name" value="EGF-LIKE-DOMAIN, MULTIPLE 7, 8"/>
    <property type="match status" value="1"/>
</dbReference>
<dbReference type="CDD" id="cd00054">
    <property type="entry name" value="EGF_CA"/>
    <property type="match status" value="1"/>
</dbReference>
<evidence type="ECO:0000259" key="8">
    <source>
        <dbReference type="PROSITE" id="PS50026"/>
    </source>
</evidence>
<dbReference type="InterPro" id="IPR000742">
    <property type="entry name" value="EGF"/>
</dbReference>
<evidence type="ECO:0000256" key="2">
    <source>
        <dbReference type="ARBA" id="ARBA00022536"/>
    </source>
</evidence>
<comment type="similarity">
    <text evidence="1">Belongs to the EGF-CFC (Cripto-1/FRL1/Cryptic) family.</text>
</comment>
<evidence type="ECO:0000256" key="5">
    <source>
        <dbReference type="ARBA" id="ARBA00023180"/>
    </source>
</evidence>
<dbReference type="SUPFAM" id="SSF57196">
    <property type="entry name" value="EGF/Laminin"/>
    <property type="match status" value="2"/>
</dbReference>
<dbReference type="GO" id="GO:0007165">
    <property type="term" value="P:signal transduction"/>
    <property type="evidence" value="ECO:0007669"/>
    <property type="project" value="UniProtKB-ARBA"/>
</dbReference>
<dbReference type="PROSITE" id="PS50026">
    <property type="entry name" value="EGF_3"/>
    <property type="match status" value="1"/>
</dbReference>
<proteinExistence type="inferred from homology"/>
<feature type="disulfide bond" evidence="6">
    <location>
        <begin position="104"/>
        <end position="113"/>
    </location>
</feature>
<reference evidence="9" key="1">
    <citation type="submission" date="2025-08" db="UniProtKB">
        <authorList>
            <consortium name="Ensembl"/>
        </authorList>
    </citation>
    <scope>IDENTIFICATION</scope>
</reference>
<evidence type="ECO:0000313" key="10">
    <source>
        <dbReference type="Proteomes" id="UP000694727"/>
    </source>
</evidence>
<dbReference type="Gene3D" id="2.10.25.10">
    <property type="entry name" value="Laminin"/>
    <property type="match status" value="1"/>
</dbReference>
<dbReference type="AlphaFoldDB" id="A0A8D0QQB7"/>
<protein>
    <recommendedName>
        <fullName evidence="8">EGF-like domain-containing protein</fullName>
    </recommendedName>
</protein>
<evidence type="ECO:0000256" key="6">
    <source>
        <dbReference type="PROSITE-ProRule" id="PRU00076"/>
    </source>
</evidence>
<feature type="signal peptide" evidence="7">
    <location>
        <begin position="1"/>
        <end position="25"/>
    </location>
</feature>
<dbReference type="InterPro" id="IPR019011">
    <property type="entry name" value="Cryptic/Cripto_CFC-dom"/>
</dbReference>
<dbReference type="InterPro" id="IPR050969">
    <property type="entry name" value="Dev_Signal_Modulators"/>
</dbReference>
<feature type="chain" id="PRO_5034845445" description="EGF-like domain-containing protein" evidence="7">
    <location>
        <begin position="26"/>
        <end position="221"/>
    </location>
</feature>